<dbReference type="InterPro" id="IPR020846">
    <property type="entry name" value="MFS_dom"/>
</dbReference>
<dbReference type="Proteomes" id="UP001152759">
    <property type="component" value="Chromosome 1"/>
</dbReference>
<keyword evidence="9" id="KW-1185">Reference proteome</keyword>
<feature type="transmembrane region" description="Helical" evidence="6">
    <location>
        <begin position="397"/>
        <end position="421"/>
    </location>
</feature>
<feature type="compositionally biased region" description="Polar residues" evidence="5">
    <location>
        <begin position="16"/>
        <end position="25"/>
    </location>
</feature>
<name>A0A9P0EW39_BEMTA</name>
<evidence type="ECO:0000256" key="1">
    <source>
        <dbReference type="ARBA" id="ARBA00004141"/>
    </source>
</evidence>
<proteinExistence type="predicted"/>
<evidence type="ECO:0000313" key="8">
    <source>
        <dbReference type="EMBL" id="CAH0381579.1"/>
    </source>
</evidence>
<dbReference type="InterPro" id="IPR005829">
    <property type="entry name" value="Sugar_transporter_CS"/>
</dbReference>
<evidence type="ECO:0000313" key="9">
    <source>
        <dbReference type="Proteomes" id="UP001152759"/>
    </source>
</evidence>
<organism evidence="8 9">
    <name type="scientific">Bemisia tabaci</name>
    <name type="common">Sweetpotato whitefly</name>
    <name type="synonym">Aleurodes tabaci</name>
    <dbReference type="NCBI Taxonomy" id="7038"/>
    <lineage>
        <taxon>Eukaryota</taxon>
        <taxon>Metazoa</taxon>
        <taxon>Ecdysozoa</taxon>
        <taxon>Arthropoda</taxon>
        <taxon>Hexapoda</taxon>
        <taxon>Insecta</taxon>
        <taxon>Pterygota</taxon>
        <taxon>Neoptera</taxon>
        <taxon>Paraneoptera</taxon>
        <taxon>Hemiptera</taxon>
        <taxon>Sternorrhyncha</taxon>
        <taxon>Aleyrodoidea</taxon>
        <taxon>Aleyrodidae</taxon>
        <taxon>Aleyrodinae</taxon>
        <taxon>Bemisia</taxon>
    </lineage>
</organism>
<evidence type="ECO:0000259" key="7">
    <source>
        <dbReference type="PROSITE" id="PS50850"/>
    </source>
</evidence>
<sequence>MTDTVVPSRGSDVQHGKSTSNHQTKSSYRSGFAQILVALIQSCLIFDHGLEMGIPILVIGALHRNSSEALNMNDDQASWFGSILNIVHPVASLTSGFFQEKLGRKGSMISTTIPLFGAWMTLYFAQSVYALYAVVLIFGLCRGLTEAPLHAYTGEIGEPLLRGTMSTISVSAAIIGASVVFALNYFFNWRSVALICSAFPIVTFALLTQIPESPTWLISKNRLDDAMKSLCWLRGWVEPNKVETEFKNLVNYVRNSTEQNESSSNGSDQTKKDGFFAKGTRYLATNYKIMTSRKVLRPLRLVFIVVVVSLTAFLAGIRPYFIREIQELKSPIDARLILVSSTGSLFIGAIMNVAFLRRFGKRKIALFSHAVAACCIFGMGAYSSFLRDAGSYVQLRWIPIIFWLLLNVVCGLSISVLPWQLICEVFPVAGRGLAVGISAAWAHVVMGLMVKFYIYTEAWLGFSWMMYLHGAGTLIGLTYYFFYFPETEGKSLEQIEQYFAGNYNREENNSIDRRMKY</sequence>
<feature type="transmembrane region" description="Helical" evidence="6">
    <location>
        <begin position="461"/>
        <end position="482"/>
    </location>
</feature>
<dbReference type="GO" id="GO:0016020">
    <property type="term" value="C:membrane"/>
    <property type="evidence" value="ECO:0007669"/>
    <property type="project" value="UniProtKB-SubCell"/>
</dbReference>
<keyword evidence="4 6" id="KW-0472">Membrane</keyword>
<comment type="subcellular location">
    <subcellularLocation>
        <location evidence="1">Membrane</location>
        <topology evidence="1">Multi-pass membrane protein</topology>
    </subcellularLocation>
</comment>
<dbReference type="GO" id="GO:0022857">
    <property type="term" value="F:transmembrane transporter activity"/>
    <property type="evidence" value="ECO:0007669"/>
    <property type="project" value="InterPro"/>
</dbReference>
<feature type="transmembrane region" description="Helical" evidence="6">
    <location>
        <begin position="164"/>
        <end position="186"/>
    </location>
</feature>
<evidence type="ECO:0000256" key="4">
    <source>
        <dbReference type="ARBA" id="ARBA00023136"/>
    </source>
</evidence>
<evidence type="ECO:0000256" key="6">
    <source>
        <dbReference type="SAM" id="Phobius"/>
    </source>
</evidence>
<dbReference type="InterPro" id="IPR005828">
    <property type="entry name" value="MFS_sugar_transport-like"/>
</dbReference>
<feature type="transmembrane region" description="Helical" evidence="6">
    <location>
        <begin position="298"/>
        <end position="317"/>
    </location>
</feature>
<feature type="region of interest" description="Disordered" evidence="5">
    <location>
        <begin position="1"/>
        <end position="25"/>
    </location>
</feature>
<feature type="transmembrane region" description="Helical" evidence="6">
    <location>
        <begin position="337"/>
        <end position="357"/>
    </location>
</feature>
<dbReference type="PROSITE" id="PS50850">
    <property type="entry name" value="MFS"/>
    <property type="match status" value="1"/>
</dbReference>
<keyword evidence="2 6" id="KW-0812">Transmembrane</keyword>
<reference evidence="8" key="1">
    <citation type="submission" date="2021-12" db="EMBL/GenBank/DDBJ databases">
        <authorList>
            <person name="King R."/>
        </authorList>
    </citation>
    <scope>NUCLEOTIDE SEQUENCE</scope>
</reference>
<feature type="transmembrane region" description="Helical" evidence="6">
    <location>
        <begin position="433"/>
        <end position="455"/>
    </location>
</feature>
<dbReference type="InterPro" id="IPR050549">
    <property type="entry name" value="MFS_Trehalose_Transporter"/>
</dbReference>
<accession>A0A9P0EW39</accession>
<dbReference type="PANTHER" id="PTHR48021:SF39">
    <property type="entry name" value="MAJOR FACILITATOR SUPERFAMILY (MFS) PROFILE DOMAIN-CONTAINING PROTEIN"/>
    <property type="match status" value="1"/>
</dbReference>
<feature type="transmembrane region" description="Helical" evidence="6">
    <location>
        <begin position="364"/>
        <end position="385"/>
    </location>
</feature>
<gene>
    <name evidence="8" type="ORF">BEMITA_LOCUS1214</name>
</gene>
<dbReference type="InterPro" id="IPR036259">
    <property type="entry name" value="MFS_trans_sf"/>
</dbReference>
<keyword evidence="3 6" id="KW-1133">Transmembrane helix</keyword>
<protein>
    <recommendedName>
        <fullName evidence="7">Major facilitator superfamily (MFS) profile domain-containing protein</fullName>
    </recommendedName>
</protein>
<evidence type="ECO:0000256" key="3">
    <source>
        <dbReference type="ARBA" id="ARBA00022989"/>
    </source>
</evidence>
<dbReference type="EMBL" id="OU963862">
    <property type="protein sequence ID" value="CAH0381579.1"/>
    <property type="molecule type" value="Genomic_DNA"/>
</dbReference>
<evidence type="ECO:0000256" key="5">
    <source>
        <dbReference type="SAM" id="MobiDB-lite"/>
    </source>
</evidence>
<dbReference type="KEGG" id="btab:109038888"/>
<dbReference type="AlphaFoldDB" id="A0A9P0EW39"/>
<feature type="domain" description="Major facilitator superfamily (MFS) profile" evidence="7">
    <location>
        <begin position="37"/>
        <end position="488"/>
    </location>
</feature>
<evidence type="ECO:0000256" key="2">
    <source>
        <dbReference type="ARBA" id="ARBA00022692"/>
    </source>
</evidence>
<dbReference type="PANTHER" id="PTHR48021">
    <property type="match status" value="1"/>
</dbReference>
<dbReference type="PROSITE" id="PS00217">
    <property type="entry name" value="SUGAR_TRANSPORT_2"/>
    <property type="match status" value="1"/>
</dbReference>
<dbReference type="Gene3D" id="1.20.1250.20">
    <property type="entry name" value="MFS general substrate transporter like domains"/>
    <property type="match status" value="1"/>
</dbReference>
<dbReference type="Pfam" id="PF00083">
    <property type="entry name" value="Sugar_tr"/>
    <property type="match status" value="1"/>
</dbReference>
<dbReference type="SUPFAM" id="SSF103473">
    <property type="entry name" value="MFS general substrate transporter"/>
    <property type="match status" value="1"/>
</dbReference>